<keyword evidence="1" id="KW-1133">Transmembrane helix</keyword>
<feature type="signal peptide" evidence="2">
    <location>
        <begin position="1"/>
        <end position="18"/>
    </location>
</feature>
<dbReference type="EMBL" id="WUAV01000003">
    <property type="protein sequence ID" value="KAF1761072.1"/>
    <property type="molecule type" value="Genomic_DNA"/>
</dbReference>
<dbReference type="InterPro" id="IPR053132">
    <property type="entry name" value="Mesendoderm_Regulator"/>
</dbReference>
<feature type="chain" id="PRO_5025639752" evidence="2">
    <location>
        <begin position="19"/>
        <end position="240"/>
    </location>
</feature>
<keyword evidence="1" id="KW-0472">Membrane</keyword>
<dbReference type="CTD" id="9800454"/>
<dbReference type="PANTHER" id="PTHR35855">
    <property type="entry name" value="PROTEIN CBG11437-RELATED"/>
    <property type="match status" value="1"/>
</dbReference>
<evidence type="ECO:0000256" key="1">
    <source>
        <dbReference type="SAM" id="Phobius"/>
    </source>
</evidence>
<comment type="caution">
    <text evidence="3">The sequence shown here is derived from an EMBL/GenBank/DDBJ whole genome shotgun (WGS) entry which is preliminary data.</text>
</comment>
<protein>
    <submittedName>
        <fullName evidence="3">Uncharacterized protein</fullName>
    </submittedName>
</protein>
<evidence type="ECO:0000313" key="3">
    <source>
        <dbReference type="EMBL" id="KAF1761072.1"/>
    </source>
</evidence>
<feature type="transmembrane region" description="Helical" evidence="1">
    <location>
        <begin position="167"/>
        <end position="189"/>
    </location>
</feature>
<dbReference type="KEGG" id="crq:GCK72_009326"/>
<gene>
    <name evidence="3" type="ORF">GCK72_009326</name>
</gene>
<dbReference type="RefSeq" id="XP_003098197.2">
    <property type="nucleotide sequence ID" value="XM_003098149.2"/>
</dbReference>
<sequence length="240" mass="27178">MNTSVLFVFLCLIPLSQSAGFLNFKLTADRDCLLHLEYFSSEYSETVRLLAYETRSLHIYFPSINPPQISIDFQILHHFSGDSLSQVISQQFKLDNNGQWQSRVIDSDSVILSIQSTFDCENGYFGPICERRSRLVPIVTSTSTAITPFNHSINTQIKKVGVSDSSIVYLILAVLMFILVVVNCILCFCRPKQTSKYIDETPLEVYSIIETTRSTDVTNTTRYHDAPSRFISSTTIECIV</sequence>
<dbReference type="Proteomes" id="UP000483820">
    <property type="component" value="Chromosome III"/>
</dbReference>
<keyword evidence="2" id="KW-0732">Signal</keyword>
<evidence type="ECO:0000313" key="4">
    <source>
        <dbReference type="Proteomes" id="UP000483820"/>
    </source>
</evidence>
<reference evidence="3 4" key="1">
    <citation type="submission" date="2019-12" db="EMBL/GenBank/DDBJ databases">
        <title>Chromosome-level assembly of the Caenorhabditis remanei genome.</title>
        <authorList>
            <person name="Teterina A.A."/>
            <person name="Willis J.H."/>
            <person name="Phillips P.C."/>
        </authorList>
    </citation>
    <scope>NUCLEOTIDE SEQUENCE [LARGE SCALE GENOMIC DNA]</scope>
    <source>
        <strain evidence="3 4">PX506</strain>
        <tissue evidence="3">Whole organism</tissue>
    </source>
</reference>
<dbReference type="PANTHER" id="PTHR35855:SF2">
    <property type="entry name" value="SKN-1 DEPENDENT ZYGOTIC TRANSCRIPT 1 PROTEIN"/>
    <property type="match status" value="1"/>
</dbReference>
<keyword evidence="1" id="KW-0812">Transmembrane</keyword>
<dbReference type="AlphaFoldDB" id="A0A6A5H3M4"/>
<evidence type="ECO:0000256" key="2">
    <source>
        <dbReference type="SAM" id="SignalP"/>
    </source>
</evidence>
<organism evidence="3 4">
    <name type="scientific">Caenorhabditis remanei</name>
    <name type="common">Caenorhabditis vulgaris</name>
    <dbReference type="NCBI Taxonomy" id="31234"/>
    <lineage>
        <taxon>Eukaryota</taxon>
        <taxon>Metazoa</taxon>
        <taxon>Ecdysozoa</taxon>
        <taxon>Nematoda</taxon>
        <taxon>Chromadorea</taxon>
        <taxon>Rhabditida</taxon>
        <taxon>Rhabditina</taxon>
        <taxon>Rhabditomorpha</taxon>
        <taxon>Rhabditoidea</taxon>
        <taxon>Rhabditidae</taxon>
        <taxon>Peloderinae</taxon>
        <taxon>Caenorhabditis</taxon>
    </lineage>
</organism>
<accession>A0A6A5H3M4</accession>
<proteinExistence type="predicted"/>
<dbReference type="GeneID" id="9800454"/>
<name>A0A6A5H3M4_CAERE</name>